<reference evidence="2" key="1">
    <citation type="journal article" date="2009" name="Rice">
        <title>De Novo Next Generation Sequencing of Plant Genomes.</title>
        <authorList>
            <person name="Rounsley S."/>
            <person name="Marri P.R."/>
            <person name="Yu Y."/>
            <person name="He R."/>
            <person name="Sisneros N."/>
            <person name="Goicoechea J.L."/>
            <person name="Lee S.J."/>
            <person name="Angelova A."/>
            <person name="Kudrna D."/>
            <person name="Luo M."/>
            <person name="Affourtit J."/>
            <person name="Desany B."/>
            <person name="Knight J."/>
            <person name="Niazi F."/>
            <person name="Egholm M."/>
            <person name="Wing R.A."/>
        </authorList>
    </citation>
    <scope>NUCLEOTIDE SEQUENCE [LARGE SCALE GENOMIC DNA]</scope>
    <source>
        <strain evidence="2">cv. IRGC 105608</strain>
    </source>
</reference>
<accession>A0A0D3GWX2</accession>
<name>A0A0D3GWX2_9ORYZ</name>
<proteinExistence type="predicted"/>
<dbReference type="AlphaFoldDB" id="A0A0D3GWX2"/>
<dbReference type="HOGENOM" id="CLU_137058_0_0_1"/>
<sequence>MAAAGRPDGRDAAVREATGVPEVDAGEFSLVGKIRSWRDCSIALQVHGNSSKVHHDPSPYLEEDPRGDELPVALPEKNSKRAALPDLVQDDDAERRGGQRQQQQKDIGNLLAGTGHGRALRPVLAPIHHLHLHLPLCTPHQLLPSPGKMNKSIHGAAGSNVSAPP</sequence>
<feature type="region of interest" description="Disordered" evidence="1">
    <location>
        <begin position="47"/>
        <end position="106"/>
    </location>
</feature>
<evidence type="ECO:0000313" key="3">
    <source>
        <dbReference type="Proteomes" id="UP000026960"/>
    </source>
</evidence>
<feature type="region of interest" description="Disordered" evidence="1">
    <location>
        <begin position="1"/>
        <end position="21"/>
    </location>
</feature>
<dbReference type="EnsemblPlants" id="OBART08G04670.1">
    <property type="protein sequence ID" value="OBART08G04670.1"/>
    <property type="gene ID" value="OBART08G04670"/>
</dbReference>
<protein>
    <submittedName>
        <fullName evidence="2">Uncharacterized protein</fullName>
    </submittedName>
</protein>
<evidence type="ECO:0000313" key="2">
    <source>
        <dbReference type="EnsemblPlants" id="OBART08G04670.1"/>
    </source>
</evidence>
<reference evidence="2" key="2">
    <citation type="submission" date="2015-03" db="UniProtKB">
        <authorList>
            <consortium name="EnsemblPlants"/>
        </authorList>
    </citation>
    <scope>IDENTIFICATION</scope>
</reference>
<dbReference type="Gramene" id="OBART08G04670.1">
    <property type="protein sequence ID" value="OBART08G04670.1"/>
    <property type="gene ID" value="OBART08G04670"/>
</dbReference>
<evidence type="ECO:0000256" key="1">
    <source>
        <dbReference type="SAM" id="MobiDB-lite"/>
    </source>
</evidence>
<dbReference type="Proteomes" id="UP000026960">
    <property type="component" value="Chromosome 8"/>
</dbReference>
<keyword evidence="3" id="KW-1185">Reference proteome</keyword>
<dbReference type="PaxDb" id="65489-OBART08G04670.1"/>
<feature type="compositionally biased region" description="Basic and acidic residues" evidence="1">
    <location>
        <begin position="53"/>
        <end position="69"/>
    </location>
</feature>
<organism evidence="2">
    <name type="scientific">Oryza barthii</name>
    <dbReference type="NCBI Taxonomy" id="65489"/>
    <lineage>
        <taxon>Eukaryota</taxon>
        <taxon>Viridiplantae</taxon>
        <taxon>Streptophyta</taxon>
        <taxon>Embryophyta</taxon>
        <taxon>Tracheophyta</taxon>
        <taxon>Spermatophyta</taxon>
        <taxon>Magnoliopsida</taxon>
        <taxon>Liliopsida</taxon>
        <taxon>Poales</taxon>
        <taxon>Poaceae</taxon>
        <taxon>BOP clade</taxon>
        <taxon>Oryzoideae</taxon>
        <taxon>Oryzeae</taxon>
        <taxon>Oryzinae</taxon>
        <taxon>Oryza</taxon>
    </lineage>
</organism>